<evidence type="ECO:0000313" key="2">
    <source>
        <dbReference type="Proteomes" id="UP001266305"/>
    </source>
</evidence>
<protein>
    <submittedName>
        <fullName evidence="1">Uncharacterized protein</fullName>
    </submittedName>
</protein>
<evidence type="ECO:0000313" key="1">
    <source>
        <dbReference type="EMBL" id="KAK2081912.1"/>
    </source>
</evidence>
<dbReference type="Proteomes" id="UP001266305">
    <property type="component" value="Unassembled WGS sequence"/>
</dbReference>
<organism evidence="1 2">
    <name type="scientific">Saguinus oedipus</name>
    <name type="common">Cotton-top tamarin</name>
    <name type="synonym">Oedipomidas oedipus</name>
    <dbReference type="NCBI Taxonomy" id="9490"/>
    <lineage>
        <taxon>Eukaryota</taxon>
        <taxon>Metazoa</taxon>
        <taxon>Chordata</taxon>
        <taxon>Craniata</taxon>
        <taxon>Vertebrata</taxon>
        <taxon>Euteleostomi</taxon>
        <taxon>Mammalia</taxon>
        <taxon>Eutheria</taxon>
        <taxon>Euarchontoglires</taxon>
        <taxon>Primates</taxon>
        <taxon>Haplorrhini</taxon>
        <taxon>Platyrrhini</taxon>
        <taxon>Cebidae</taxon>
        <taxon>Callitrichinae</taxon>
        <taxon>Saguinus</taxon>
    </lineage>
</organism>
<proteinExistence type="predicted"/>
<dbReference type="EMBL" id="JASSZA010000049">
    <property type="protein sequence ID" value="KAK2081912.1"/>
    <property type="molecule type" value="Genomic_DNA"/>
</dbReference>
<feature type="non-terminal residue" evidence="1">
    <location>
        <position position="61"/>
    </location>
</feature>
<gene>
    <name evidence="1" type="ORF">P7K49_040049</name>
</gene>
<comment type="caution">
    <text evidence="1">The sequence shown here is derived from an EMBL/GenBank/DDBJ whole genome shotgun (WGS) entry which is preliminary data.</text>
</comment>
<name>A0ABQ9TAZ5_SAGOE</name>
<keyword evidence="2" id="KW-1185">Reference proteome</keyword>
<accession>A0ABQ9TAZ5</accession>
<sequence>MQSRHTPFLSMPTHRHLVKWQALLLCLVISHSLEAAQLYSMLPWMVLMKKALQDSQDATVV</sequence>
<reference evidence="1 2" key="1">
    <citation type="submission" date="2023-05" db="EMBL/GenBank/DDBJ databases">
        <title>B98-5 Cell Line De Novo Hybrid Assembly: An Optical Mapping Approach.</title>
        <authorList>
            <person name="Kananen K."/>
            <person name="Auerbach J.A."/>
            <person name="Kautto E."/>
            <person name="Blachly J.S."/>
        </authorList>
    </citation>
    <scope>NUCLEOTIDE SEQUENCE [LARGE SCALE GENOMIC DNA]</scope>
    <source>
        <strain evidence="1">B95-8</strain>
        <tissue evidence="1">Cell line</tissue>
    </source>
</reference>